<keyword evidence="2" id="KW-1185">Reference proteome</keyword>
<organism evidence="1 2">
    <name type="scientific">Microbulbifer halophilus</name>
    <dbReference type="NCBI Taxonomy" id="453963"/>
    <lineage>
        <taxon>Bacteria</taxon>
        <taxon>Pseudomonadati</taxon>
        <taxon>Pseudomonadota</taxon>
        <taxon>Gammaproteobacteria</taxon>
        <taxon>Cellvibrionales</taxon>
        <taxon>Microbulbiferaceae</taxon>
        <taxon>Microbulbifer</taxon>
    </lineage>
</organism>
<reference evidence="2" key="1">
    <citation type="journal article" date="2019" name="Int. J. Syst. Evol. Microbiol.">
        <title>The Global Catalogue of Microorganisms (GCM) 10K type strain sequencing project: providing services to taxonomists for standard genome sequencing and annotation.</title>
        <authorList>
            <consortium name="The Broad Institute Genomics Platform"/>
            <consortium name="The Broad Institute Genome Sequencing Center for Infectious Disease"/>
            <person name="Wu L."/>
            <person name="Ma J."/>
        </authorList>
    </citation>
    <scope>NUCLEOTIDE SEQUENCE [LARGE SCALE GENOMIC DNA]</scope>
    <source>
        <strain evidence="2">KCTC 12848</strain>
    </source>
</reference>
<accession>A0ABW5EC50</accession>
<protein>
    <submittedName>
        <fullName evidence="1">Uncharacterized protein</fullName>
    </submittedName>
</protein>
<dbReference type="EMBL" id="JBHUJD010000012">
    <property type="protein sequence ID" value="MFD2310974.1"/>
    <property type="molecule type" value="Genomic_DNA"/>
</dbReference>
<sequence length="107" mass="11705">MIIAAAPAPLLATPEGPAKLVIEGERPVFMGKVEDRAQVTEALAGVPYDWQQLSFQSFGRAERPCCIFRRSTPTAGPRLYCKIAASRCWKGIFVSMTVNACPCLFNI</sequence>
<comment type="caution">
    <text evidence="1">The sequence shown here is derived from an EMBL/GenBank/DDBJ whole genome shotgun (WGS) entry which is preliminary data.</text>
</comment>
<evidence type="ECO:0000313" key="1">
    <source>
        <dbReference type="EMBL" id="MFD2310974.1"/>
    </source>
</evidence>
<proteinExistence type="predicted"/>
<gene>
    <name evidence="1" type="ORF">ACFSKX_11165</name>
</gene>
<evidence type="ECO:0000313" key="2">
    <source>
        <dbReference type="Proteomes" id="UP001597425"/>
    </source>
</evidence>
<dbReference type="Proteomes" id="UP001597425">
    <property type="component" value="Unassembled WGS sequence"/>
</dbReference>
<dbReference type="RefSeq" id="WP_265721022.1">
    <property type="nucleotide sequence ID" value="NZ_JAPIVK010000007.1"/>
</dbReference>
<name>A0ABW5EC50_9GAMM</name>